<evidence type="ECO:0000256" key="6">
    <source>
        <dbReference type="ARBA" id="ARBA00023242"/>
    </source>
</evidence>
<dbReference type="GO" id="GO:0000974">
    <property type="term" value="C:Prp19 complex"/>
    <property type="evidence" value="ECO:0007669"/>
    <property type="project" value="TreeGrafter"/>
</dbReference>
<comment type="subcellular location">
    <subcellularLocation>
        <location evidence="1">Nucleus</location>
    </subcellularLocation>
</comment>
<keyword evidence="3" id="KW-0507">mRNA processing</keyword>
<feature type="region of interest" description="Disordered" evidence="8">
    <location>
        <begin position="616"/>
        <end position="707"/>
    </location>
</feature>
<evidence type="ECO:0000259" key="10">
    <source>
        <dbReference type="PROSITE" id="PS51391"/>
    </source>
</evidence>
<dbReference type="GO" id="GO:0010629">
    <property type="term" value="P:negative regulation of gene expression"/>
    <property type="evidence" value="ECO:0007669"/>
    <property type="project" value="UniProtKB-ARBA"/>
</dbReference>
<dbReference type="InterPro" id="IPR008942">
    <property type="entry name" value="ENTH_VHS"/>
</dbReference>
<evidence type="ECO:0000259" key="9">
    <source>
        <dbReference type="PROSITE" id="PS50102"/>
    </source>
</evidence>
<feature type="domain" description="CID" evidence="10">
    <location>
        <begin position="1"/>
        <end position="178"/>
    </location>
</feature>
<proteinExistence type="predicted"/>
<evidence type="ECO:0000256" key="7">
    <source>
        <dbReference type="PROSITE-ProRule" id="PRU00176"/>
    </source>
</evidence>
<dbReference type="GO" id="GO:0008380">
    <property type="term" value="P:RNA splicing"/>
    <property type="evidence" value="ECO:0007669"/>
    <property type="project" value="UniProtKB-KW"/>
</dbReference>
<dbReference type="Gene3D" id="1.25.40.90">
    <property type="match status" value="1"/>
</dbReference>
<keyword evidence="5" id="KW-0508">mRNA splicing</keyword>
<dbReference type="AlphaFoldDB" id="A0AAE0DHY7"/>
<evidence type="ECO:0000256" key="1">
    <source>
        <dbReference type="ARBA" id="ARBA00004123"/>
    </source>
</evidence>
<dbReference type="InterPro" id="IPR039171">
    <property type="entry name" value="Cwc2/Slt11"/>
</dbReference>
<gene>
    <name evidence="11" type="ORF">OEA41_009345</name>
</gene>
<evidence type="ECO:0008006" key="13">
    <source>
        <dbReference type="Google" id="ProtNLM"/>
    </source>
</evidence>
<dbReference type="SUPFAM" id="SSF54928">
    <property type="entry name" value="RNA-binding domain, RBD"/>
    <property type="match status" value="1"/>
</dbReference>
<dbReference type="InterPro" id="IPR000504">
    <property type="entry name" value="RRM_dom"/>
</dbReference>
<dbReference type="Pfam" id="PF21380">
    <property type="entry name" value="Nrd1-Seb1_dom2"/>
    <property type="match status" value="1"/>
</dbReference>
<dbReference type="SMART" id="SM00582">
    <property type="entry name" value="RPR"/>
    <property type="match status" value="1"/>
</dbReference>
<dbReference type="InterPro" id="IPR012677">
    <property type="entry name" value="Nucleotide-bd_a/b_plait_sf"/>
</dbReference>
<keyword evidence="6" id="KW-0539">Nucleus</keyword>
<keyword evidence="3" id="KW-0747">Spliceosome</keyword>
<dbReference type="GO" id="GO:0071006">
    <property type="term" value="C:U2-type catalytic step 1 spliceosome"/>
    <property type="evidence" value="ECO:0007669"/>
    <property type="project" value="TreeGrafter"/>
</dbReference>
<evidence type="ECO:0000313" key="11">
    <source>
        <dbReference type="EMBL" id="KAK3169960.1"/>
    </source>
</evidence>
<dbReference type="GO" id="GO:0017070">
    <property type="term" value="F:U6 snRNA binding"/>
    <property type="evidence" value="ECO:0007669"/>
    <property type="project" value="TreeGrafter"/>
</dbReference>
<keyword evidence="2" id="KW-0597">Phosphoprotein</keyword>
<dbReference type="EMBL" id="JASNWA010000009">
    <property type="protein sequence ID" value="KAK3169960.1"/>
    <property type="molecule type" value="Genomic_DNA"/>
</dbReference>
<accession>A0AAE0DHY7</accession>
<dbReference type="Pfam" id="PF04818">
    <property type="entry name" value="CID"/>
    <property type="match status" value="1"/>
</dbReference>
<dbReference type="InterPro" id="IPR006569">
    <property type="entry name" value="CID_dom"/>
</dbReference>
<dbReference type="SMART" id="SM00360">
    <property type="entry name" value="RRM"/>
    <property type="match status" value="1"/>
</dbReference>
<dbReference type="FunFam" id="1.25.40.90:FF:000026">
    <property type="entry name" value="RNA binding protein Nrd1"/>
    <property type="match status" value="1"/>
</dbReference>
<dbReference type="InterPro" id="IPR048892">
    <property type="entry name" value="Nrd1_Seb1_dom2"/>
</dbReference>
<dbReference type="GO" id="GO:0031126">
    <property type="term" value="P:sno(s)RNA 3'-end processing"/>
    <property type="evidence" value="ECO:0007669"/>
    <property type="project" value="UniProtKB-ARBA"/>
</dbReference>
<feature type="compositionally biased region" description="Low complexity" evidence="8">
    <location>
        <begin position="175"/>
        <end position="192"/>
    </location>
</feature>
<dbReference type="Proteomes" id="UP001276659">
    <property type="component" value="Unassembled WGS sequence"/>
</dbReference>
<name>A0AAE0DHY7_9LECA</name>
<dbReference type="GO" id="GO:0036002">
    <property type="term" value="F:pre-mRNA binding"/>
    <property type="evidence" value="ECO:0007669"/>
    <property type="project" value="TreeGrafter"/>
</dbReference>
<organism evidence="11 12">
    <name type="scientific">Lepraria neglecta</name>
    <dbReference type="NCBI Taxonomy" id="209136"/>
    <lineage>
        <taxon>Eukaryota</taxon>
        <taxon>Fungi</taxon>
        <taxon>Dikarya</taxon>
        <taxon>Ascomycota</taxon>
        <taxon>Pezizomycotina</taxon>
        <taxon>Lecanoromycetes</taxon>
        <taxon>OSLEUM clade</taxon>
        <taxon>Lecanoromycetidae</taxon>
        <taxon>Lecanorales</taxon>
        <taxon>Lecanorineae</taxon>
        <taxon>Stereocaulaceae</taxon>
        <taxon>Lepraria</taxon>
    </lineage>
</organism>
<evidence type="ECO:0000256" key="3">
    <source>
        <dbReference type="ARBA" id="ARBA00022728"/>
    </source>
</evidence>
<evidence type="ECO:0000256" key="4">
    <source>
        <dbReference type="ARBA" id="ARBA00022884"/>
    </source>
</evidence>
<evidence type="ECO:0000256" key="2">
    <source>
        <dbReference type="ARBA" id="ARBA00022553"/>
    </source>
</evidence>
<evidence type="ECO:0000313" key="12">
    <source>
        <dbReference type="Proteomes" id="UP001276659"/>
    </source>
</evidence>
<dbReference type="PROSITE" id="PS50102">
    <property type="entry name" value="RRM"/>
    <property type="match status" value="1"/>
</dbReference>
<dbReference type="PANTHER" id="PTHR14089:SF2">
    <property type="entry name" value="PRE-MRNA-SPLICING FACTOR CWC2"/>
    <property type="match status" value="1"/>
</dbReference>
<dbReference type="CDD" id="cd16984">
    <property type="entry name" value="CID_Nrd1_like"/>
    <property type="match status" value="1"/>
</dbReference>
<feature type="compositionally biased region" description="Basic and acidic residues" evidence="8">
    <location>
        <begin position="440"/>
        <end position="461"/>
    </location>
</feature>
<sequence length="707" mass="76126">MSSCVAELDSILQSMLALKPPGITGGKVSSITALCNTNIQVCQAHLPLPDSDSEHRLILFDALQSETVLIQRVYTHFKKAPATHKLGVLYVVDSVTRAWVEQARKAGQTFGPSAPDGTFAAGVNRVTELLPSFMTDIITNAPEDQKDKVLKLLDIWERGNTFPSAMLSGFKQRLTAPTSSDPRSTTPTGTPPKDFISLNDPNASAGTGAAADTSKILKALADMAKTNTQATGIPSQANTSNVPNLQNAFLQNMPSSVNSAPSVPPATQAVNVPGAMNGANPFAGLMSSVPNFAQNMGQTMPSGQTNMLANPTVPTGPTPAALQQQVQLLSMLQAQGVPQDQWAPLLQVLMQAGAAGGAPNAAAQSGYGGYGRDDPSRDRSGYNDQYNMRSPSGRYRDRSRSRSPGGYGRRRDSPPRRRDSPTYGDYGRGGPRRQGQGGGRDYRQRSPQDRYRRSDSPRRQEQTLPPPGPKHIEYDHALPPNHIKVLSRTLFVGGVTSSEEVLRGIFDKFGLVQTCIVNVEKRHAFVKMLARDDAMRAKEGMERYKSAEMQLRTRWGVGFGPRDCSDYQTGISIIPIDRLTDADRKWMLTAEYGGTGGKDIQPGMVVEEPDIEIGAGVSSKAISRRMATDKGGSQGPRSTRDGPTNQAPQQRYRQPERDNRDANNIGVAPAVPGFGFQFPGMPNGFQFPPGFVMPGSTPAQPPPPGAS</sequence>
<evidence type="ECO:0000256" key="5">
    <source>
        <dbReference type="ARBA" id="ARBA00023187"/>
    </source>
</evidence>
<dbReference type="PANTHER" id="PTHR14089">
    <property type="entry name" value="PRE-MRNA-SPLICING FACTOR RBM22"/>
    <property type="match status" value="1"/>
</dbReference>
<dbReference type="PROSITE" id="PS51391">
    <property type="entry name" value="CID"/>
    <property type="match status" value="1"/>
</dbReference>
<keyword evidence="4 7" id="KW-0694">RNA-binding</keyword>
<protein>
    <recommendedName>
        <fullName evidence="13">RNA binding protein Nrd1</fullName>
    </recommendedName>
</protein>
<reference evidence="11" key="1">
    <citation type="submission" date="2022-11" db="EMBL/GenBank/DDBJ databases">
        <title>Chromosomal genome sequence assembly and mating type (MAT) locus characterization of the leprose asexual lichenized fungus Lepraria neglecta (Nyl.) Erichsen.</title>
        <authorList>
            <person name="Allen J.L."/>
            <person name="Pfeffer B."/>
        </authorList>
    </citation>
    <scope>NUCLEOTIDE SEQUENCE</scope>
    <source>
        <strain evidence="11">Allen 5258</strain>
    </source>
</reference>
<feature type="compositionally biased region" description="Basic and acidic residues" evidence="8">
    <location>
        <begin position="409"/>
        <end position="420"/>
    </location>
</feature>
<dbReference type="GO" id="GO:0031124">
    <property type="term" value="P:mRNA 3'-end processing"/>
    <property type="evidence" value="ECO:0007669"/>
    <property type="project" value="UniProtKB-ARBA"/>
</dbReference>
<feature type="domain" description="RRM" evidence="9">
    <location>
        <begin position="488"/>
        <end position="558"/>
    </location>
</feature>
<dbReference type="GO" id="GO:0071007">
    <property type="term" value="C:U2-type catalytic step 2 spliceosome"/>
    <property type="evidence" value="ECO:0007669"/>
    <property type="project" value="TreeGrafter"/>
</dbReference>
<feature type="compositionally biased region" description="Basic and acidic residues" evidence="8">
    <location>
        <begin position="371"/>
        <end position="381"/>
    </location>
</feature>
<keyword evidence="12" id="KW-1185">Reference proteome</keyword>
<comment type="caution">
    <text evidence="11">The sequence shown here is derived from an EMBL/GenBank/DDBJ whole genome shotgun (WGS) entry which is preliminary data.</text>
</comment>
<dbReference type="InterPro" id="IPR035979">
    <property type="entry name" value="RBD_domain_sf"/>
</dbReference>
<dbReference type="GO" id="GO:0006369">
    <property type="term" value="P:termination of RNA polymerase II transcription"/>
    <property type="evidence" value="ECO:0007669"/>
    <property type="project" value="UniProtKB-ARBA"/>
</dbReference>
<feature type="region of interest" description="Disordered" evidence="8">
    <location>
        <begin position="167"/>
        <end position="209"/>
    </location>
</feature>
<feature type="compositionally biased region" description="Polar residues" evidence="8">
    <location>
        <begin position="635"/>
        <end position="652"/>
    </location>
</feature>
<evidence type="ECO:0000256" key="8">
    <source>
        <dbReference type="SAM" id="MobiDB-lite"/>
    </source>
</evidence>
<dbReference type="FunFam" id="3.30.70.330:FF:000397">
    <property type="entry name" value="RNA binding protein Nrd1"/>
    <property type="match status" value="1"/>
</dbReference>
<feature type="region of interest" description="Disordered" evidence="8">
    <location>
        <begin position="357"/>
        <end position="473"/>
    </location>
</feature>
<dbReference type="SUPFAM" id="SSF48464">
    <property type="entry name" value="ENTH/VHS domain"/>
    <property type="match status" value="1"/>
</dbReference>
<dbReference type="Gene3D" id="3.30.70.330">
    <property type="match status" value="1"/>
</dbReference>